<dbReference type="GO" id="GO:0005788">
    <property type="term" value="C:endoplasmic reticulum lumen"/>
    <property type="evidence" value="ECO:0007669"/>
    <property type="project" value="UniProtKB-SubCell"/>
</dbReference>
<feature type="compositionally biased region" description="Polar residues" evidence="9">
    <location>
        <begin position="563"/>
        <end position="572"/>
    </location>
</feature>
<feature type="domain" description="UGGT thioredoxin-like" evidence="10">
    <location>
        <begin position="38"/>
        <end position="220"/>
    </location>
</feature>
<feature type="region of interest" description="Disordered" evidence="9">
    <location>
        <begin position="247"/>
        <end position="267"/>
    </location>
</feature>
<dbReference type="SUPFAM" id="SSF53448">
    <property type="entry name" value="Nucleotide-diphospho-sugar transferases"/>
    <property type="match status" value="1"/>
</dbReference>
<keyword evidence="7" id="KW-0256">Endoplasmic reticulum</keyword>
<evidence type="ECO:0000313" key="15">
    <source>
        <dbReference type="EMBL" id="ELR18176.1"/>
    </source>
</evidence>
<keyword evidence="5 15" id="KW-0808">Transferase</keyword>
<dbReference type="STRING" id="1257118.L8H1D6"/>
<dbReference type="RefSeq" id="XP_004340196.1">
    <property type="nucleotide sequence ID" value="XM_004340148.1"/>
</dbReference>
<feature type="domain" description="UGGT thioredoxin-like" evidence="12">
    <location>
        <begin position="435"/>
        <end position="747"/>
    </location>
</feature>
<evidence type="ECO:0000256" key="7">
    <source>
        <dbReference type="ARBA" id="ARBA00022824"/>
    </source>
</evidence>
<gene>
    <name evidence="15" type="ORF">ACA1_369080</name>
</gene>
<dbReference type="Pfam" id="PF18404">
    <property type="entry name" value="Glyco_transf_24"/>
    <property type="match status" value="1"/>
</dbReference>
<dbReference type="Pfam" id="PF18403">
    <property type="entry name" value="Thioredoxin_15"/>
    <property type="match status" value="1"/>
</dbReference>
<dbReference type="UniPathway" id="UPA00378"/>
<dbReference type="CDD" id="cd06432">
    <property type="entry name" value="GT8_HUGT1_C_like"/>
    <property type="match status" value="1"/>
</dbReference>
<dbReference type="InterPro" id="IPR009448">
    <property type="entry name" value="UDP-g_GGtrans"/>
</dbReference>
<evidence type="ECO:0000259" key="10">
    <source>
        <dbReference type="Pfam" id="PF18400"/>
    </source>
</evidence>
<evidence type="ECO:0000256" key="1">
    <source>
        <dbReference type="ARBA" id="ARBA00001913"/>
    </source>
</evidence>
<sequence>MPDEPWGLNSSPPGMPLPSISKLHCAPGSLTKPVNRREFFAEETSQGFWAVVDGLHPGAAEDTDDTATTEETLYGKVMQLANALLPSSSKRLLHYALLSRYYSPKVEMFRQYSRGQAEHCRNAAWVHAGTHMLCTPEEVQRYLEQPNSRNESGSVPEATLVFGDQEHLFPNAAPSSAPLLVLYGQVGSSKFTQYHSVIRVAASASTVRYAVRHYTPEEPAKRLMNVQGYGVELAIKSTEYKVIDDKVPEKDQDGDDEQQSGQEQDTTIEGFQFDKLKQRKPELATELDAFKEHLEMVSQQNEGFQQLRAWQIKSLGYQAAQRIMSAGEPLQLLRDIAHNFPPIANSLARLRVDADIRSEIEDNQEQLAGLHHLPGNFINMNGRNLAADQLSPYVLYEFIKDELSKLDALSVFGLGRKDSEKLLSLVPSTPTIRFDLRDREVFPSGGTPATDDPNNVNGAIQFANNLEKDAMYGHWPGIHALLQPVYPGQMRYIKKNIQTMILVIDPSSPQGLSVIGNFLYMLRQGLPFRVGFVFSSGSTTESASTWEHSAENLAKLAKGESGDASQGSTESADNAPLPENLAATIIKTYFLLKQRSGEGVRPLDFFGFLGQSEEEATEVTEERVWQAFAAFMHQQGGSITQSEWREGMKSEAVATEYRTMQRYIEQKGIALLDRGSQYIFTNGKFQQIPADSSVGSALQNLLMQETFYGYSRFQEAAYKRELQHVDDLWSWILQESSPVFDRFSSLIFQTTGEDENGWVSLARHRELLAPATAYLSFPASEFNLKEYTHLVVGDLTTRPGLTQALEAVMRLAEEGSEKVRVGFLHNTEQDSQQVPPERRENEFLVARALQAALTSGKTLKRVFPFVTRLLATALAVGPENVRAAHIEELALAAELKDLPALMSKTVAAAYAQFERDRNLASSALGLLPGQRAVVTNGKVTRLPDQVMLVQDLKLLEAFEGLARVDQIRATLDGVSEHFGVDPDDLTSEFYSNELAAAVSVLSAETASSEQRVNLPQLTPSFVAGEQNDPTLKIVAVLDPLSKGAQQIAPLLLSLVNNDMGIQVQVVLNPKRDLTELPLKTFYRYVLQDELVFDAAGRLARKGEAVFNNLPTSLLLTMNMDTPHSWVVQAVRSCIDVDKGSPAVGLQINLGNHQQSHITDTTVMANLGYFQLKANPGLWWLSLGKRFGDEQQEGVSPYQLLSTDGRTPVPRLAAKIDRFTNTEYLQPYKVKRGAAQQVEGTKEELAKQDGGMWGQWMSYFQDSQKDTAEAEAKKDETIHIFSVASGHLYERFLKIMMLTVLKNTKSPVKFWFLENYLSPKFKEYAPVFSQAYNTSIELVTYQWPSWLHHETEKQRVIWGYKILFLDVLFPMDLRKVIFVDADQIVRTDLKELYDMDLKGAPLAYTPFCSSRTEMNGFRFWDSGFWKNHLGGRPYHISALYVIDLKRFREMAAGDVIRATYQQLSQDENSLANLDQDLPNFLQNRVPIFSLPQEWLWCETWCDDESKARAKTIDLCNNPLTKTPKLENAVRIIPEWRDLDEEARSIEERYSSSFASSATATATTAPDAAAADHVPPPTAPFEEIHA</sequence>
<dbReference type="PANTHER" id="PTHR11226:SF0">
    <property type="entry name" value="UDP-GLUCOSE:GLYCOPROTEIN GLUCOSYLTRANSFERASE"/>
    <property type="match status" value="1"/>
</dbReference>
<dbReference type="GO" id="GO:0036503">
    <property type="term" value="P:ERAD pathway"/>
    <property type="evidence" value="ECO:0007669"/>
    <property type="project" value="TreeGrafter"/>
</dbReference>
<dbReference type="Pfam" id="PF06427">
    <property type="entry name" value="UDP-g_GGTase"/>
    <property type="match status" value="1"/>
</dbReference>
<evidence type="ECO:0000259" key="12">
    <source>
        <dbReference type="Pfam" id="PF18402"/>
    </source>
</evidence>
<evidence type="ECO:0000259" key="14">
    <source>
        <dbReference type="Pfam" id="PF18404"/>
    </source>
</evidence>
<evidence type="ECO:0000256" key="5">
    <source>
        <dbReference type="ARBA" id="ARBA00022679"/>
    </source>
</evidence>
<evidence type="ECO:0000259" key="13">
    <source>
        <dbReference type="Pfam" id="PF18403"/>
    </source>
</evidence>
<dbReference type="KEGG" id="acan:ACA1_369080"/>
<dbReference type="Proteomes" id="UP000011083">
    <property type="component" value="Unassembled WGS sequence"/>
</dbReference>
<protein>
    <submittedName>
        <fullName evidence="15">UDPglucose:Glycoprotein Glucosyltransferase containing protein</fullName>
    </submittedName>
</protein>
<keyword evidence="16" id="KW-1185">Reference proteome</keyword>
<dbReference type="InterPro" id="IPR040525">
    <property type="entry name" value="UGGT_TRXL_4"/>
</dbReference>
<name>L8H1D6_ACACF</name>
<feature type="compositionally biased region" description="Low complexity" evidence="9">
    <location>
        <begin position="1553"/>
        <end position="1571"/>
    </location>
</feature>
<dbReference type="InterPro" id="IPR040694">
    <property type="entry name" value="UGGT_TRXL_2"/>
</dbReference>
<evidence type="ECO:0000256" key="9">
    <source>
        <dbReference type="SAM" id="MobiDB-lite"/>
    </source>
</evidence>
<feature type="domain" description="Glucosyltransferase 24 catalytic" evidence="14">
    <location>
        <begin position="1277"/>
        <end position="1543"/>
    </location>
</feature>
<comment type="pathway">
    <text evidence="3">Protein modification; protein glycosylation.</text>
</comment>
<evidence type="ECO:0000256" key="6">
    <source>
        <dbReference type="ARBA" id="ARBA00022729"/>
    </source>
</evidence>
<proteinExistence type="inferred from homology"/>
<feature type="region of interest" description="Disordered" evidence="9">
    <location>
        <begin position="557"/>
        <end position="576"/>
    </location>
</feature>
<dbReference type="Pfam" id="PF18401">
    <property type="entry name" value="Thioredoxin_13"/>
    <property type="match status" value="1"/>
</dbReference>
<feature type="region of interest" description="Disordered" evidence="9">
    <location>
        <begin position="1553"/>
        <end position="1584"/>
    </location>
</feature>
<evidence type="ECO:0000256" key="3">
    <source>
        <dbReference type="ARBA" id="ARBA00004922"/>
    </source>
</evidence>
<dbReference type="OrthoDB" id="27683at2759"/>
<feature type="domain" description="UDP-glucose:glycoprotein glucosyltransferase thioredoxin-like" evidence="13">
    <location>
        <begin position="773"/>
        <end position="976"/>
    </location>
</feature>
<dbReference type="OMA" id="RQTKTRF"/>
<comment type="similarity">
    <text evidence="4">Belongs to the glycosyltransferase 8 family.</text>
</comment>
<accession>L8H1D6</accession>
<dbReference type="VEuPathDB" id="AmoebaDB:ACA1_369080"/>
<evidence type="ECO:0000259" key="11">
    <source>
        <dbReference type="Pfam" id="PF18401"/>
    </source>
</evidence>
<comment type="cofactor">
    <cofactor evidence="1">
        <name>Ca(2+)</name>
        <dbReference type="ChEBI" id="CHEBI:29108"/>
    </cofactor>
</comment>
<evidence type="ECO:0000256" key="8">
    <source>
        <dbReference type="ARBA" id="ARBA00023180"/>
    </source>
</evidence>
<keyword evidence="8" id="KW-0325">Glycoprotein</keyword>
<dbReference type="InterPro" id="IPR040692">
    <property type="entry name" value="UGGT_TRXL_3"/>
</dbReference>
<dbReference type="InterPro" id="IPR040693">
    <property type="entry name" value="UGGT_TRXL_1"/>
</dbReference>
<comment type="subcellular location">
    <subcellularLocation>
        <location evidence="2">Endoplasmic reticulum lumen</location>
    </subcellularLocation>
</comment>
<keyword evidence="6" id="KW-0732">Signal</keyword>
<feature type="domain" description="UGGT thioredoxin-like" evidence="11">
    <location>
        <begin position="301"/>
        <end position="424"/>
    </location>
</feature>
<dbReference type="GO" id="GO:0051082">
    <property type="term" value="F:unfolded protein binding"/>
    <property type="evidence" value="ECO:0007669"/>
    <property type="project" value="TreeGrafter"/>
</dbReference>
<dbReference type="Pfam" id="PF18400">
    <property type="entry name" value="Thioredoxin_12"/>
    <property type="match status" value="1"/>
</dbReference>
<dbReference type="Gene3D" id="3.90.550.10">
    <property type="entry name" value="Spore Coat Polysaccharide Biosynthesis Protein SpsA, Chain A"/>
    <property type="match status" value="1"/>
</dbReference>
<evidence type="ECO:0000256" key="2">
    <source>
        <dbReference type="ARBA" id="ARBA00004319"/>
    </source>
</evidence>
<dbReference type="InterPro" id="IPR029044">
    <property type="entry name" value="Nucleotide-diphossugar_trans"/>
</dbReference>
<dbReference type="GO" id="GO:0018279">
    <property type="term" value="P:protein N-linked glycosylation via asparagine"/>
    <property type="evidence" value="ECO:0007669"/>
    <property type="project" value="TreeGrafter"/>
</dbReference>
<organism evidence="15 16">
    <name type="scientific">Acanthamoeba castellanii (strain ATCC 30010 / Neff)</name>
    <dbReference type="NCBI Taxonomy" id="1257118"/>
    <lineage>
        <taxon>Eukaryota</taxon>
        <taxon>Amoebozoa</taxon>
        <taxon>Discosea</taxon>
        <taxon>Longamoebia</taxon>
        <taxon>Centramoebida</taxon>
        <taxon>Acanthamoebidae</taxon>
        <taxon>Acanthamoeba</taxon>
    </lineage>
</organism>
<dbReference type="GO" id="GO:0003980">
    <property type="term" value="F:UDP-glucose:glycoprotein glucosyltransferase activity"/>
    <property type="evidence" value="ECO:0007669"/>
    <property type="project" value="InterPro"/>
</dbReference>
<dbReference type="GeneID" id="14919106"/>
<dbReference type="PANTHER" id="PTHR11226">
    <property type="entry name" value="UDP-GLUCOSE GLYCOPROTEIN:GLUCOSYLTRANSFERASE"/>
    <property type="match status" value="1"/>
</dbReference>
<dbReference type="EMBL" id="KB007960">
    <property type="protein sequence ID" value="ELR18176.1"/>
    <property type="molecule type" value="Genomic_DNA"/>
</dbReference>
<dbReference type="Pfam" id="PF18402">
    <property type="entry name" value="Thioredoxin_14"/>
    <property type="match status" value="1"/>
</dbReference>
<dbReference type="InterPro" id="IPR040497">
    <property type="entry name" value="Glyco_transf_24"/>
</dbReference>
<evidence type="ECO:0000256" key="4">
    <source>
        <dbReference type="ARBA" id="ARBA00006351"/>
    </source>
</evidence>
<reference evidence="15 16" key="1">
    <citation type="journal article" date="2013" name="Genome Biol.">
        <title>Genome of Acanthamoeba castellanii highlights extensive lateral gene transfer and early evolution of tyrosine kinase signaling.</title>
        <authorList>
            <person name="Clarke M."/>
            <person name="Lohan A.J."/>
            <person name="Liu B."/>
            <person name="Lagkouvardos I."/>
            <person name="Roy S."/>
            <person name="Zafar N."/>
            <person name="Bertelli C."/>
            <person name="Schilde C."/>
            <person name="Kianianmomeni A."/>
            <person name="Burglin T.R."/>
            <person name="Frech C."/>
            <person name="Turcotte B."/>
            <person name="Kopec K.O."/>
            <person name="Synnott J.M."/>
            <person name="Choo C."/>
            <person name="Paponov I."/>
            <person name="Finkler A."/>
            <person name="Soon Heng Tan C."/>
            <person name="Hutchins A.P."/>
            <person name="Weinmeier T."/>
            <person name="Rattei T."/>
            <person name="Chu J.S."/>
            <person name="Gimenez G."/>
            <person name="Irimia M."/>
            <person name="Rigden D.J."/>
            <person name="Fitzpatrick D.A."/>
            <person name="Lorenzo-Morales J."/>
            <person name="Bateman A."/>
            <person name="Chiu C.H."/>
            <person name="Tang P."/>
            <person name="Hegemann P."/>
            <person name="Fromm H."/>
            <person name="Raoult D."/>
            <person name="Greub G."/>
            <person name="Miranda-Saavedra D."/>
            <person name="Chen N."/>
            <person name="Nash P."/>
            <person name="Ginger M.L."/>
            <person name="Horn M."/>
            <person name="Schaap P."/>
            <person name="Caler L."/>
            <person name="Loftus B."/>
        </authorList>
    </citation>
    <scope>NUCLEOTIDE SEQUENCE [LARGE SCALE GENOMIC DNA]</scope>
    <source>
        <strain evidence="15 16">Neff</strain>
    </source>
</reference>
<evidence type="ECO:0000313" key="16">
    <source>
        <dbReference type="Proteomes" id="UP000011083"/>
    </source>
</evidence>